<dbReference type="InterPro" id="IPR050177">
    <property type="entry name" value="Lipid_A_modif_metabolic_enz"/>
</dbReference>
<dbReference type="InterPro" id="IPR001509">
    <property type="entry name" value="Epimerase_deHydtase"/>
</dbReference>
<organism evidence="2">
    <name type="scientific">marine sediment metagenome</name>
    <dbReference type="NCBI Taxonomy" id="412755"/>
    <lineage>
        <taxon>unclassified sequences</taxon>
        <taxon>metagenomes</taxon>
        <taxon>ecological metagenomes</taxon>
    </lineage>
</organism>
<dbReference type="Pfam" id="PF01370">
    <property type="entry name" value="Epimerase"/>
    <property type="match status" value="1"/>
</dbReference>
<proteinExistence type="predicted"/>
<evidence type="ECO:0000313" key="2">
    <source>
        <dbReference type="EMBL" id="GAF74281.1"/>
    </source>
</evidence>
<reference evidence="2" key="1">
    <citation type="journal article" date="2014" name="Front. Microbiol.">
        <title>High frequency of phylogenetically diverse reductive dehalogenase-homologous genes in deep subseafloor sedimentary metagenomes.</title>
        <authorList>
            <person name="Kawai M."/>
            <person name="Futagami T."/>
            <person name="Toyoda A."/>
            <person name="Takaki Y."/>
            <person name="Nishi S."/>
            <person name="Hori S."/>
            <person name="Arai W."/>
            <person name="Tsubouchi T."/>
            <person name="Morono Y."/>
            <person name="Uchiyama I."/>
            <person name="Ito T."/>
            <person name="Fujiyama A."/>
            <person name="Inagaki F."/>
            <person name="Takami H."/>
        </authorList>
    </citation>
    <scope>NUCLEOTIDE SEQUENCE</scope>
    <source>
        <strain evidence="2">Expedition CK06-06</strain>
    </source>
</reference>
<dbReference type="AlphaFoldDB" id="X0SGN2"/>
<evidence type="ECO:0000259" key="1">
    <source>
        <dbReference type="Pfam" id="PF01370"/>
    </source>
</evidence>
<dbReference type="InterPro" id="IPR036291">
    <property type="entry name" value="NAD(P)-bd_dom_sf"/>
</dbReference>
<feature type="domain" description="NAD-dependent epimerase/dehydratase" evidence="1">
    <location>
        <begin position="3"/>
        <end position="224"/>
    </location>
</feature>
<dbReference type="Gene3D" id="3.40.50.720">
    <property type="entry name" value="NAD(P)-binding Rossmann-like Domain"/>
    <property type="match status" value="1"/>
</dbReference>
<gene>
    <name evidence="2" type="ORF">S01H1_00656</name>
</gene>
<comment type="caution">
    <text evidence="2">The sequence shown here is derived from an EMBL/GenBank/DDBJ whole genome shotgun (WGS) entry which is preliminary data.</text>
</comment>
<name>X0SGN2_9ZZZZ</name>
<accession>X0SGN2</accession>
<protein>
    <recommendedName>
        <fullName evidence="1">NAD-dependent epimerase/dehydratase domain-containing protein</fullName>
    </recommendedName>
</protein>
<sequence>MTIVIIGGTGHIGSYLVPRLVETGNKVISMSRGKKRPYHSHQAWKYVQQIVMDRTKEETRGAFAKRVAELQPDLVIDLICFTIESAKQIVEELKGKVQHFLSCGTIWVHGHSVVVPTTEDQPRNPFGEYGIQKAAIETYLLKEARLNGFPATVLHPGHIVGEGWPPLNPAGHFNPEVFTKLARGRELILPNLGLETVHHVHADDVAQVFIKAMANWRNSVGESFHVTSPAAVTLRGYAESIAAWFGQTVHLSFLPWDEWQKTVSEEEAYYTWDHIAHSPNCSISKAQRLLDYRPHYSSLEAVYESVSWLMKNGAIRI</sequence>
<dbReference type="EMBL" id="BARS01000243">
    <property type="protein sequence ID" value="GAF74281.1"/>
    <property type="molecule type" value="Genomic_DNA"/>
</dbReference>
<dbReference type="SUPFAM" id="SSF51735">
    <property type="entry name" value="NAD(P)-binding Rossmann-fold domains"/>
    <property type="match status" value="1"/>
</dbReference>
<dbReference type="PANTHER" id="PTHR43245">
    <property type="entry name" value="BIFUNCTIONAL POLYMYXIN RESISTANCE PROTEIN ARNA"/>
    <property type="match status" value="1"/>
</dbReference>